<protein>
    <submittedName>
        <fullName evidence="2">Uncharacterized protein</fullName>
    </submittedName>
</protein>
<name>A0A2P2QYM1_RHIMU</name>
<keyword evidence="1" id="KW-0472">Membrane</keyword>
<keyword evidence="1" id="KW-0812">Transmembrane</keyword>
<accession>A0A2P2QYM1</accession>
<evidence type="ECO:0000313" key="2">
    <source>
        <dbReference type="EMBL" id="MBX72011.1"/>
    </source>
</evidence>
<keyword evidence="1" id="KW-1133">Transmembrane helix</keyword>
<feature type="transmembrane region" description="Helical" evidence="1">
    <location>
        <begin position="12"/>
        <end position="33"/>
    </location>
</feature>
<evidence type="ECO:0000256" key="1">
    <source>
        <dbReference type="SAM" id="Phobius"/>
    </source>
</evidence>
<organism evidence="2">
    <name type="scientific">Rhizophora mucronata</name>
    <name type="common">Asiatic mangrove</name>
    <dbReference type="NCBI Taxonomy" id="61149"/>
    <lineage>
        <taxon>Eukaryota</taxon>
        <taxon>Viridiplantae</taxon>
        <taxon>Streptophyta</taxon>
        <taxon>Embryophyta</taxon>
        <taxon>Tracheophyta</taxon>
        <taxon>Spermatophyta</taxon>
        <taxon>Magnoliopsida</taxon>
        <taxon>eudicotyledons</taxon>
        <taxon>Gunneridae</taxon>
        <taxon>Pentapetalae</taxon>
        <taxon>rosids</taxon>
        <taxon>fabids</taxon>
        <taxon>Malpighiales</taxon>
        <taxon>Rhizophoraceae</taxon>
        <taxon>Rhizophora</taxon>
    </lineage>
</organism>
<reference evidence="2" key="1">
    <citation type="submission" date="2018-02" db="EMBL/GenBank/DDBJ databases">
        <title>Rhizophora mucronata_Transcriptome.</title>
        <authorList>
            <person name="Meera S.P."/>
            <person name="Sreeshan A."/>
            <person name="Augustine A."/>
        </authorList>
    </citation>
    <scope>NUCLEOTIDE SEQUENCE</scope>
    <source>
        <tissue evidence="2">Leaf</tissue>
    </source>
</reference>
<proteinExistence type="predicted"/>
<dbReference type="EMBL" id="GGEC01091527">
    <property type="protein sequence ID" value="MBX72011.1"/>
    <property type="molecule type" value="Transcribed_RNA"/>
</dbReference>
<sequence length="34" mass="3912">MKCFCTLLQLRSIYLIGYLSSPSFIILVLEFSLV</sequence>
<dbReference type="AlphaFoldDB" id="A0A2P2QYM1"/>